<evidence type="ECO:0000256" key="1">
    <source>
        <dbReference type="SAM" id="MobiDB-lite"/>
    </source>
</evidence>
<proteinExistence type="predicted"/>
<reference evidence="2" key="1">
    <citation type="submission" date="2022-06" db="EMBL/GenBank/DDBJ databases">
        <title>Natrinema sp. a new haloarchaeum isolate from saline soil.</title>
        <authorList>
            <person name="Strakova D."/>
            <person name="Galisteo C."/>
            <person name="Sanchez-Porro C."/>
            <person name="Ventosa A."/>
        </authorList>
    </citation>
    <scope>NUCLEOTIDE SEQUENCE</scope>
    <source>
        <strain evidence="2">S1CR25-10</strain>
    </source>
</reference>
<dbReference type="AlphaFoldDB" id="A0A9Q4L2F8"/>
<accession>A0A9Q4L2F8</accession>
<keyword evidence="3" id="KW-1185">Reference proteome</keyword>
<feature type="compositionally biased region" description="Acidic residues" evidence="1">
    <location>
        <begin position="1"/>
        <end position="15"/>
    </location>
</feature>
<name>A0A9Q4L2F8_9EURY</name>
<organism evidence="2 3">
    <name type="scientific">Natrinema salsiterrestre</name>
    <dbReference type="NCBI Taxonomy" id="2950540"/>
    <lineage>
        <taxon>Archaea</taxon>
        <taxon>Methanobacteriati</taxon>
        <taxon>Methanobacteriota</taxon>
        <taxon>Stenosarchaea group</taxon>
        <taxon>Halobacteria</taxon>
        <taxon>Halobacteriales</taxon>
        <taxon>Natrialbaceae</taxon>
        <taxon>Natrinema</taxon>
    </lineage>
</organism>
<dbReference type="EMBL" id="JAMQOT010000005">
    <property type="protein sequence ID" value="MDF9746946.1"/>
    <property type="molecule type" value="Genomic_DNA"/>
</dbReference>
<dbReference type="RefSeq" id="WP_277522646.1">
    <property type="nucleotide sequence ID" value="NZ_JAMQOT010000005.1"/>
</dbReference>
<evidence type="ECO:0000313" key="3">
    <source>
        <dbReference type="Proteomes" id="UP001154061"/>
    </source>
</evidence>
<evidence type="ECO:0008006" key="4">
    <source>
        <dbReference type="Google" id="ProtNLM"/>
    </source>
</evidence>
<protein>
    <recommendedName>
        <fullName evidence="4">Small CPxCG-related zinc finger protein</fullName>
    </recommendedName>
</protein>
<feature type="region of interest" description="Disordered" evidence="1">
    <location>
        <begin position="1"/>
        <end position="35"/>
    </location>
</feature>
<evidence type="ECO:0000313" key="2">
    <source>
        <dbReference type="EMBL" id="MDF9746946.1"/>
    </source>
</evidence>
<gene>
    <name evidence="2" type="ORF">NDI89_15250</name>
</gene>
<sequence length="74" mass="7705">MSSDDESPLADELTMDADSIAPSNSSRRRQPVPCPRCDTPVAVVVSYGPTTHRATPCGCPVSGSLLEKTGPSSD</sequence>
<comment type="caution">
    <text evidence="2">The sequence shown here is derived from an EMBL/GenBank/DDBJ whole genome shotgun (WGS) entry which is preliminary data.</text>
</comment>
<dbReference type="Proteomes" id="UP001154061">
    <property type="component" value="Unassembled WGS sequence"/>
</dbReference>